<dbReference type="RefSeq" id="XP_053021775.1">
    <property type="nucleotide sequence ID" value="XM_053170600.1"/>
</dbReference>
<gene>
    <name evidence="1" type="ORF">PtA15_6A852</name>
</gene>
<name>A0ABY7CNC9_9BASI</name>
<reference evidence="1" key="1">
    <citation type="submission" date="2022-10" db="EMBL/GenBank/DDBJ databases">
        <title>Puccinia triticina Genome sequencing and assembly.</title>
        <authorList>
            <person name="Li C."/>
        </authorList>
    </citation>
    <scope>NUCLEOTIDE SEQUENCE</scope>
    <source>
        <strain evidence="1">Pt15</strain>
    </source>
</reference>
<evidence type="ECO:0000313" key="2">
    <source>
        <dbReference type="Proteomes" id="UP001164743"/>
    </source>
</evidence>
<protein>
    <submittedName>
        <fullName evidence="1">Uncharacterized protein</fullName>
    </submittedName>
</protein>
<sequence>MLLGNFPQGALFLRLVHSSPAKPPRKLILSFLASVSPNLASFSISNKNLSFFASAPTDMAPFSSPSRDPKSTRLVHPPTVTSRLPSTYRVVAISF</sequence>
<keyword evidence="2" id="KW-1185">Reference proteome</keyword>
<dbReference type="Proteomes" id="UP001164743">
    <property type="component" value="Chromosome 6A"/>
</dbReference>
<accession>A0ABY7CNC9</accession>
<evidence type="ECO:0000313" key="1">
    <source>
        <dbReference type="EMBL" id="WAQ86220.1"/>
    </source>
</evidence>
<dbReference type="GeneID" id="77811495"/>
<dbReference type="EMBL" id="CP110426">
    <property type="protein sequence ID" value="WAQ86220.1"/>
    <property type="molecule type" value="Genomic_DNA"/>
</dbReference>
<proteinExistence type="predicted"/>
<organism evidence="1 2">
    <name type="scientific">Puccinia triticina</name>
    <dbReference type="NCBI Taxonomy" id="208348"/>
    <lineage>
        <taxon>Eukaryota</taxon>
        <taxon>Fungi</taxon>
        <taxon>Dikarya</taxon>
        <taxon>Basidiomycota</taxon>
        <taxon>Pucciniomycotina</taxon>
        <taxon>Pucciniomycetes</taxon>
        <taxon>Pucciniales</taxon>
        <taxon>Pucciniaceae</taxon>
        <taxon>Puccinia</taxon>
    </lineage>
</organism>